<gene>
    <name evidence="1" type="ORF">TCLT_LOCUS8752</name>
</gene>
<dbReference type="AlphaFoldDB" id="A0A0N5D6U1"/>
<organism evidence="3">
    <name type="scientific">Thelazia callipaeda</name>
    <name type="common">Oriental eyeworm</name>
    <name type="synonym">Parasitic nematode</name>
    <dbReference type="NCBI Taxonomy" id="103827"/>
    <lineage>
        <taxon>Eukaryota</taxon>
        <taxon>Metazoa</taxon>
        <taxon>Ecdysozoa</taxon>
        <taxon>Nematoda</taxon>
        <taxon>Chromadorea</taxon>
        <taxon>Rhabditida</taxon>
        <taxon>Spirurina</taxon>
        <taxon>Spiruromorpha</taxon>
        <taxon>Thelazioidea</taxon>
        <taxon>Thelaziidae</taxon>
        <taxon>Thelazia</taxon>
    </lineage>
</organism>
<sequence length="117" mass="13697">MTERSWYQVDRIISEKYERRGTRLEKFYEVSWVPTWERAKRIKEQVPVIVEAYEKKKRSSARINCESESVETKPEVLVPQKKVRIVGVADDDGKDIKSATMVLRKQLTSSAGLHDNR</sequence>
<name>A0A0N5D6U1_THECL</name>
<dbReference type="SUPFAM" id="SSF54160">
    <property type="entry name" value="Chromo domain-like"/>
    <property type="match status" value="1"/>
</dbReference>
<evidence type="ECO:0000313" key="2">
    <source>
        <dbReference type="Proteomes" id="UP000276776"/>
    </source>
</evidence>
<dbReference type="WBParaSite" id="TCLT_0000876301-mRNA-1">
    <property type="protein sequence ID" value="TCLT_0000876301-mRNA-1"/>
    <property type="gene ID" value="TCLT_0000876301"/>
</dbReference>
<proteinExistence type="predicted"/>
<reference evidence="1 2" key="2">
    <citation type="submission" date="2018-11" db="EMBL/GenBank/DDBJ databases">
        <authorList>
            <consortium name="Pathogen Informatics"/>
        </authorList>
    </citation>
    <scope>NUCLEOTIDE SEQUENCE [LARGE SCALE GENOMIC DNA]</scope>
</reference>
<accession>A0A0N5D6U1</accession>
<keyword evidence="2" id="KW-1185">Reference proteome</keyword>
<dbReference type="InterPro" id="IPR016197">
    <property type="entry name" value="Chromo-like_dom_sf"/>
</dbReference>
<evidence type="ECO:0000313" key="3">
    <source>
        <dbReference type="WBParaSite" id="TCLT_0000876301-mRNA-1"/>
    </source>
</evidence>
<evidence type="ECO:0000313" key="1">
    <source>
        <dbReference type="EMBL" id="VDN06334.1"/>
    </source>
</evidence>
<dbReference type="Proteomes" id="UP000276776">
    <property type="component" value="Unassembled WGS sequence"/>
</dbReference>
<reference evidence="3" key="1">
    <citation type="submission" date="2017-02" db="UniProtKB">
        <authorList>
            <consortium name="WormBaseParasite"/>
        </authorList>
    </citation>
    <scope>IDENTIFICATION</scope>
</reference>
<protein>
    <submittedName>
        <fullName evidence="3">Chromo domain-containing protein</fullName>
    </submittedName>
</protein>
<dbReference type="EMBL" id="UYYF01004678">
    <property type="protein sequence ID" value="VDN06334.1"/>
    <property type="molecule type" value="Genomic_DNA"/>
</dbReference>
<dbReference type="OrthoDB" id="433924at2759"/>